<sequence>MAPILAIVTSLLLPVASMAAAIPQEGEDRIIGGSPAREGQFPSTVKLLKDGEQHCGGALIGDRLVLTAAHCVGVAASSLSIRAGSLKWDEGGVTSRVARISRHSSWNMPRMHNDIALLHLASPIKESSVIKYGRPTSSTADPTGSVVSAGWGRTSPTGPGSPNLLFIQTSMIDRASCKRWHASLAETMICSGIRGKAVCKGDSGTPLYDSSKNIIGIVSFGSNVCSNDGVPAVYTKVGAYGNWIKQNSGTGGGQPDQPEGPEEPEEPEVSRF</sequence>
<evidence type="ECO:0000313" key="1">
    <source>
        <dbReference type="EMBL" id="KAI2389220.1"/>
    </source>
</evidence>
<gene>
    <name evidence="1" type="ORF">LOY88_002186</name>
</gene>
<name>A0ACB8UZM8_9EURO</name>
<dbReference type="EMBL" id="JALBCA010000025">
    <property type="protein sequence ID" value="KAI2389220.1"/>
    <property type="molecule type" value="Genomic_DNA"/>
</dbReference>
<organism evidence="1">
    <name type="scientific">Ophidiomyces ophidiicola</name>
    <dbReference type="NCBI Taxonomy" id="1387563"/>
    <lineage>
        <taxon>Eukaryota</taxon>
        <taxon>Fungi</taxon>
        <taxon>Dikarya</taxon>
        <taxon>Ascomycota</taxon>
        <taxon>Pezizomycotina</taxon>
        <taxon>Eurotiomycetes</taxon>
        <taxon>Eurotiomycetidae</taxon>
        <taxon>Onygenales</taxon>
        <taxon>Onygenaceae</taxon>
        <taxon>Ophidiomyces</taxon>
    </lineage>
</organism>
<proteinExistence type="predicted"/>
<protein>
    <submittedName>
        <fullName evidence="1">Uncharacterized protein</fullName>
    </submittedName>
</protein>
<accession>A0ACB8UZM8</accession>
<reference evidence="1" key="1">
    <citation type="journal article" date="2022" name="bioRxiv">
        <title>Population genetic analysis of Ophidiomyces ophidiicola, the causative agent of snake fungal disease, indicates recent introductions to the USA.</title>
        <authorList>
            <person name="Ladner J.T."/>
            <person name="Palmer J.M."/>
            <person name="Ettinger C.L."/>
            <person name="Stajich J.E."/>
            <person name="Farrell T.M."/>
            <person name="Glorioso B.M."/>
            <person name="Lawson B."/>
            <person name="Price S.J."/>
            <person name="Stengle A.G."/>
            <person name="Grear D.A."/>
            <person name="Lorch J.M."/>
        </authorList>
    </citation>
    <scope>NUCLEOTIDE SEQUENCE</scope>
    <source>
        <strain evidence="1">NWHC 24266-5</strain>
    </source>
</reference>
<comment type="caution">
    <text evidence="1">The sequence shown here is derived from an EMBL/GenBank/DDBJ whole genome shotgun (WGS) entry which is preliminary data.</text>
</comment>